<proteinExistence type="predicted"/>
<dbReference type="InterPro" id="IPR011333">
    <property type="entry name" value="SKP1/BTB/POZ_sf"/>
</dbReference>
<evidence type="ECO:0000259" key="2">
    <source>
        <dbReference type="PROSITE" id="PS50097"/>
    </source>
</evidence>
<reference evidence="5" key="2">
    <citation type="submission" date="2020-04" db="EMBL/GenBank/DDBJ databases">
        <authorList>
            <consortium name="NCBI Genome Project"/>
        </authorList>
    </citation>
    <scope>NUCLEOTIDE SEQUENCE</scope>
    <source>
        <strain evidence="5">CBS 304.34</strain>
    </source>
</reference>
<feature type="compositionally biased region" description="Basic and acidic residues" evidence="1">
    <location>
        <begin position="225"/>
        <end position="238"/>
    </location>
</feature>
<name>A0A6A6YMD7_9PEZI</name>
<dbReference type="EMBL" id="MU003701">
    <property type="protein sequence ID" value="KAF2809743.1"/>
    <property type="molecule type" value="Genomic_DNA"/>
</dbReference>
<dbReference type="PANTHER" id="PTHR47843:SF2">
    <property type="entry name" value="BTB DOMAIN-CONTAINING PROTEIN"/>
    <property type="match status" value="1"/>
</dbReference>
<dbReference type="PANTHER" id="PTHR47843">
    <property type="entry name" value="BTB DOMAIN-CONTAINING PROTEIN-RELATED"/>
    <property type="match status" value="1"/>
</dbReference>
<dbReference type="OrthoDB" id="194443at2759"/>
<gene>
    <name evidence="3 5" type="ORF">BDZ99DRAFT_571505</name>
</gene>
<dbReference type="GeneID" id="54468989"/>
<feature type="domain" description="BTB" evidence="2">
    <location>
        <begin position="22"/>
        <end position="91"/>
    </location>
</feature>
<dbReference type="AlphaFoldDB" id="A0A6A6YMD7"/>
<dbReference type="Gene3D" id="3.30.710.10">
    <property type="entry name" value="Potassium Channel Kv1.1, Chain A"/>
    <property type="match status" value="1"/>
</dbReference>
<dbReference type="Pfam" id="PF00651">
    <property type="entry name" value="BTB"/>
    <property type="match status" value="1"/>
</dbReference>
<dbReference type="PROSITE" id="PS50097">
    <property type="entry name" value="BTB"/>
    <property type="match status" value="1"/>
</dbReference>
<dbReference type="InterPro" id="IPR000210">
    <property type="entry name" value="BTB/POZ_dom"/>
</dbReference>
<sequence length="244" mass="28503">MASKNALRKPEDHPSFSTMGQKVATITVSPKKKAYTIRLDLLVHYSEYFRAAFTGSFKEAEEKKIHLSDVEESTFDYFMDWLYYTKITTSQEHKDPKDDPHPYYIFVELYILGDKYQIPNLRKYVIDHNFQYFLRVDDVLPVPHIITQAYESLPETSPLRRFFSDLYSIRLSSYFQAITVEMREKPSCLPNGFLVEALIKASDIRDVAKKGKSPALKLCDYHEHPDNEDRKKCEEKHGITNIKG</sequence>
<feature type="region of interest" description="Disordered" evidence="1">
    <location>
        <begin position="225"/>
        <end position="244"/>
    </location>
</feature>
<reference evidence="5" key="3">
    <citation type="submission" date="2025-04" db="UniProtKB">
        <authorList>
            <consortium name="RefSeq"/>
        </authorList>
    </citation>
    <scope>IDENTIFICATION</scope>
    <source>
        <strain evidence="5">CBS 304.34</strain>
    </source>
</reference>
<evidence type="ECO:0000313" key="4">
    <source>
        <dbReference type="Proteomes" id="UP000504636"/>
    </source>
</evidence>
<dbReference type="SUPFAM" id="SSF54695">
    <property type="entry name" value="POZ domain"/>
    <property type="match status" value="1"/>
</dbReference>
<evidence type="ECO:0000313" key="3">
    <source>
        <dbReference type="EMBL" id="KAF2809743.1"/>
    </source>
</evidence>
<evidence type="ECO:0000313" key="5">
    <source>
        <dbReference type="RefSeq" id="XP_033576707.1"/>
    </source>
</evidence>
<reference evidence="3 5" key="1">
    <citation type="journal article" date="2020" name="Stud. Mycol.">
        <title>101 Dothideomycetes genomes: a test case for predicting lifestyles and emergence of pathogens.</title>
        <authorList>
            <person name="Haridas S."/>
            <person name="Albert R."/>
            <person name="Binder M."/>
            <person name="Bloem J."/>
            <person name="Labutti K."/>
            <person name="Salamov A."/>
            <person name="Andreopoulos B."/>
            <person name="Baker S."/>
            <person name="Barry K."/>
            <person name="Bills G."/>
            <person name="Bluhm B."/>
            <person name="Cannon C."/>
            <person name="Castanera R."/>
            <person name="Culley D."/>
            <person name="Daum C."/>
            <person name="Ezra D."/>
            <person name="Gonzalez J."/>
            <person name="Henrissat B."/>
            <person name="Kuo A."/>
            <person name="Liang C."/>
            <person name="Lipzen A."/>
            <person name="Lutzoni F."/>
            <person name="Magnuson J."/>
            <person name="Mondo S."/>
            <person name="Nolan M."/>
            <person name="Ohm R."/>
            <person name="Pangilinan J."/>
            <person name="Park H.-J."/>
            <person name="Ramirez L."/>
            <person name="Alfaro M."/>
            <person name="Sun H."/>
            <person name="Tritt A."/>
            <person name="Yoshinaga Y."/>
            <person name="Zwiers L.-H."/>
            <person name="Turgeon B."/>
            <person name="Goodwin S."/>
            <person name="Spatafora J."/>
            <person name="Crous P."/>
            <person name="Grigoriev I."/>
        </authorList>
    </citation>
    <scope>NUCLEOTIDE SEQUENCE</scope>
    <source>
        <strain evidence="3 5">CBS 304.34</strain>
    </source>
</reference>
<dbReference type="RefSeq" id="XP_033576707.1">
    <property type="nucleotide sequence ID" value="XM_033728096.1"/>
</dbReference>
<dbReference type="Proteomes" id="UP000504636">
    <property type="component" value="Unplaced"/>
</dbReference>
<organism evidence="3">
    <name type="scientific">Mytilinidion resinicola</name>
    <dbReference type="NCBI Taxonomy" id="574789"/>
    <lineage>
        <taxon>Eukaryota</taxon>
        <taxon>Fungi</taxon>
        <taxon>Dikarya</taxon>
        <taxon>Ascomycota</taxon>
        <taxon>Pezizomycotina</taxon>
        <taxon>Dothideomycetes</taxon>
        <taxon>Pleosporomycetidae</taxon>
        <taxon>Mytilinidiales</taxon>
        <taxon>Mytilinidiaceae</taxon>
        <taxon>Mytilinidion</taxon>
    </lineage>
</organism>
<accession>A0A6A6YMD7</accession>
<protein>
    <recommendedName>
        <fullName evidence="2">BTB domain-containing protein</fullName>
    </recommendedName>
</protein>
<keyword evidence="4" id="KW-1185">Reference proteome</keyword>
<evidence type="ECO:0000256" key="1">
    <source>
        <dbReference type="SAM" id="MobiDB-lite"/>
    </source>
</evidence>